<evidence type="ECO:0000256" key="1">
    <source>
        <dbReference type="ARBA" id="ARBA00000085"/>
    </source>
</evidence>
<gene>
    <name evidence="7" type="ORF">GTP44_01190</name>
</gene>
<name>A0A6L8MDU9_9BURK</name>
<evidence type="ECO:0000256" key="4">
    <source>
        <dbReference type="ARBA" id="ARBA00022679"/>
    </source>
</evidence>
<dbReference type="SUPFAM" id="SSF47384">
    <property type="entry name" value="Homodimeric domain of signal transducing histidine kinase"/>
    <property type="match status" value="1"/>
</dbReference>
<dbReference type="SUPFAM" id="SSF55874">
    <property type="entry name" value="ATPase domain of HSP90 chaperone/DNA topoisomerase II/histidine kinase"/>
    <property type="match status" value="1"/>
</dbReference>
<dbReference type="GO" id="GO:0000155">
    <property type="term" value="F:phosphorelay sensor kinase activity"/>
    <property type="evidence" value="ECO:0007669"/>
    <property type="project" value="InterPro"/>
</dbReference>
<dbReference type="Proteomes" id="UP000474565">
    <property type="component" value="Unassembled WGS sequence"/>
</dbReference>
<dbReference type="InterPro" id="IPR036097">
    <property type="entry name" value="HisK_dim/P_sf"/>
</dbReference>
<dbReference type="PANTHER" id="PTHR42878">
    <property type="entry name" value="TWO-COMPONENT HISTIDINE KINASE"/>
    <property type="match status" value="1"/>
</dbReference>
<sequence length="383" mass="42466">MKLSAFIRENLEPILNEWEEFAASLAPLEDATKVELRDHAAAVLRFIATDLETPQAEHQSIAKSRGLDRALSGNTAAQLHAEERVAAGFSGEQVMAEYRALRSSVLRLWAKNAEIATPDDIQDMIRFNEAIDQAQTESMARYARMLREAQNLFLAILGHDVRTPLGAVSMGAQVLLMDQTLPSKALKVGLRILNSSKRMDAIVRDLLDFSTTHLGDGIPIDPSTVDLLEICQHTIDEAKTFHPDRQFELKSEGDLNGAWDGQRMGQAFSNLISNAIQHSTPESTIKVVIFGLNDEVVYEVKNAAEVFSPTKLRTLFDPIKRFAIRPASERVGARMQNLGLGLYVVKEIVSAHDGKISVTSNADEGVTFTIRLPRQTPHRRSDD</sequence>
<dbReference type="PRINTS" id="PR00344">
    <property type="entry name" value="BCTRLSENSOR"/>
</dbReference>
<dbReference type="Pfam" id="PF00512">
    <property type="entry name" value="HisKA"/>
    <property type="match status" value="1"/>
</dbReference>
<evidence type="ECO:0000313" key="8">
    <source>
        <dbReference type="Proteomes" id="UP000474565"/>
    </source>
</evidence>
<dbReference type="InterPro" id="IPR050351">
    <property type="entry name" value="BphY/WalK/GraS-like"/>
</dbReference>
<dbReference type="CDD" id="cd00082">
    <property type="entry name" value="HisKA"/>
    <property type="match status" value="1"/>
</dbReference>
<dbReference type="GO" id="GO:0030295">
    <property type="term" value="F:protein kinase activator activity"/>
    <property type="evidence" value="ECO:0007669"/>
    <property type="project" value="TreeGrafter"/>
</dbReference>
<comment type="catalytic activity">
    <reaction evidence="1">
        <text>ATP + protein L-histidine = ADP + protein N-phospho-L-histidine.</text>
        <dbReference type="EC" id="2.7.13.3"/>
    </reaction>
</comment>
<dbReference type="InterPro" id="IPR004358">
    <property type="entry name" value="Sig_transdc_His_kin-like_C"/>
</dbReference>
<dbReference type="SMART" id="SM00387">
    <property type="entry name" value="HATPase_c"/>
    <property type="match status" value="1"/>
</dbReference>
<dbReference type="InterPro" id="IPR036890">
    <property type="entry name" value="HATPase_C_sf"/>
</dbReference>
<dbReference type="CDD" id="cd00075">
    <property type="entry name" value="HATPase"/>
    <property type="match status" value="1"/>
</dbReference>
<dbReference type="AlphaFoldDB" id="A0A6L8MDU9"/>
<dbReference type="Gene3D" id="3.30.565.10">
    <property type="entry name" value="Histidine kinase-like ATPase, C-terminal domain"/>
    <property type="match status" value="1"/>
</dbReference>
<dbReference type="GO" id="GO:0000156">
    <property type="term" value="F:phosphorelay response regulator activity"/>
    <property type="evidence" value="ECO:0007669"/>
    <property type="project" value="TreeGrafter"/>
</dbReference>
<keyword evidence="4" id="KW-0808">Transferase</keyword>
<dbReference type="InterPro" id="IPR005467">
    <property type="entry name" value="His_kinase_dom"/>
</dbReference>
<evidence type="ECO:0000313" key="7">
    <source>
        <dbReference type="EMBL" id="MYM80574.1"/>
    </source>
</evidence>
<keyword evidence="3" id="KW-0597">Phosphoprotein</keyword>
<proteinExistence type="predicted"/>
<evidence type="ECO:0000256" key="5">
    <source>
        <dbReference type="ARBA" id="ARBA00022777"/>
    </source>
</evidence>
<reference evidence="7 8" key="1">
    <citation type="submission" date="2019-12" db="EMBL/GenBank/DDBJ databases">
        <title>Novel species isolated from a subtropical stream in China.</title>
        <authorList>
            <person name="Lu H."/>
        </authorList>
    </citation>
    <scope>NUCLEOTIDE SEQUENCE [LARGE SCALE GENOMIC DNA]</scope>
    <source>
        <strain evidence="7 8">FT50W</strain>
    </source>
</reference>
<evidence type="ECO:0000259" key="6">
    <source>
        <dbReference type="PROSITE" id="PS50109"/>
    </source>
</evidence>
<keyword evidence="5 7" id="KW-0418">Kinase</keyword>
<protein>
    <recommendedName>
        <fullName evidence="2">histidine kinase</fullName>
        <ecNumber evidence="2">2.7.13.3</ecNumber>
    </recommendedName>
</protein>
<dbReference type="Pfam" id="PF02518">
    <property type="entry name" value="HATPase_c"/>
    <property type="match status" value="1"/>
</dbReference>
<dbReference type="InterPro" id="IPR003661">
    <property type="entry name" value="HisK_dim/P_dom"/>
</dbReference>
<accession>A0A6L8MDU9</accession>
<dbReference type="EC" id="2.7.13.3" evidence="2"/>
<dbReference type="SMART" id="SM00388">
    <property type="entry name" value="HisKA"/>
    <property type="match status" value="1"/>
</dbReference>
<organism evidence="7 8">
    <name type="scientific">Duganella lactea</name>
    <dbReference type="NCBI Taxonomy" id="2692173"/>
    <lineage>
        <taxon>Bacteria</taxon>
        <taxon>Pseudomonadati</taxon>
        <taxon>Pseudomonadota</taxon>
        <taxon>Betaproteobacteria</taxon>
        <taxon>Burkholderiales</taxon>
        <taxon>Oxalobacteraceae</taxon>
        <taxon>Telluria group</taxon>
        <taxon>Duganella</taxon>
    </lineage>
</organism>
<dbReference type="InterPro" id="IPR003594">
    <property type="entry name" value="HATPase_dom"/>
</dbReference>
<evidence type="ECO:0000256" key="3">
    <source>
        <dbReference type="ARBA" id="ARBA00022553"/>
    </source>
</evidence>
<dbReference type="GO" id="GO:0007234">
    <property type="term" value="P:osmosensory signaling via phosphorelay pathway"/>
    <property type="evidence" value="ECO:0007669"/>
    <property type="project" value="TreeGrafter"/>
</dbReference>
<dbReference type="Gene3D" id="1.10.287.130">
    <property type="match status" value="1"/>
</dbReference>
<dbReference type="EMBL" id="WWCP01000001">
    <property type="protein sequence ID" value="MYM80574.1"/>
    <property type="molecule type" value="Genomic_DNA"/>
</dbReference>
<evidence type="ECO:0000256" key="2">
    <source>
        <dbReference type="ARBA" id="ARBA00012438"/>
    </source>
</evidence>
<dbReference type="PROSITE" id="PS50109">
    <property type="entry name" value="HIS_KIN"/>
    <property type="match status" value="1"/>
</dbReference>
<dbReference type="RefSeq" id="WP_161017982.1">
    <property type="nucleotide sequence ID" value="NZ_WWCP01000001.1"/>
</dbReference>
<comment type="caution">
    <text evidence="7">The sequence shown here is derived from an EMBL/GenBank/DDBJ whole genome shotgun (WGS) entry which is preliminary data.</text>
</comment>
<feature type="domain" description="Histidine kinase" evidence="6">
    <location>
        <begin position="156"/>
        <end position="376"/>
    </location>
</feature>
<dbReference type="PANTHER" id="PTHR42878:SF15">
    <property type="entry name" value="BACTERIOPHYTOCHROME"/>
    <property type="match status" value="1"/>
</dbReference>